<dbReference type="OrthoDB" id="1633687at2"/>
<dbReference type="GO" id="GO:0016829">
    <property type="term" value="F:lyase activity"/>
    <property type="evidence" value="ECO:0007669"/>
    <property type="project" value="InterPro"/>
</dbReference>
<dbReference type="EMBL" id="CP022987">
    <property type="protein sequence ID" value="QAA94664.1"/>
    <property type="molecule type" value="Genomic_DNA"/>
</dbReference>
<keyword evidence="2" id="KW-1185">Reference proteome</keyword>
<evidence type="ECO:0000313" key="1">
    <source>
        <dbReference type="EMBL" id="QAA94664.1"/>
    </source>
</evidence>
<dbReference type="RefSeq" id="WP_128355661.1">
    <property type="nucleotide sequence ID" value="NZ_CP022987.1"/>
</dbReference>
<gene>
    <name evidence="1" type="ORF">CKA81_13060</name>
</gene>
<reference evidence="1 2" key="1">
    <citation type="submission" date="2017-08" db="EMBL/GenBank/DDBJ databases">
        <authorList>
            <person name="Park S.-J."/>
            <person name="Kim H."/>
        </authorList>
    </citation>
    <scope>NUCLEOTIDE SEQUENCE [LARGE SCALE GENOMIC DNA]</scope>
    <source>
        <strain evidence="2">ye3</strain>
    </source>
</reference>
<dbReference type="Proteomes" id="UP000283474">
    <property type="component" value="Chromosome"/>
</dbReference>
<accession>A0A410GEE1</accession>
<dbReference type="InterPro" id="IPR023375">
    <property type="entry name" value="ADC_dom_sf"/>
</dbReference>
<proteinExistence type="predicted"/>
<dbReference type="Pfam" id="PF06314">
    <property type="entry name" value="ADC"/>
    <property type="match status" value="1"/>
</dbReference>
<dbReference type="AlphaFoldDB" id="A0A410GEE1"/>
<sequence>MTNEQRAKGLTVEALCADGFSTPWDAPMNPPFPFEFRNVEFLTFAWRTHRENIEALLPPGLEATSDVVLTHVARMNDTDWVGPFSEANTMVGCRHTASGQEGGYSLYLFLSSDVGITQGREVHGQPKKYGVASVERRGDAWVGTVNRNGIDFFTGTMAYKQKKCDSALLGKYFNFQTNINLKAINHIDGSAAIRQLTARKLASVEVLESWTGPCTVELRPNIQAPLFRLPAVEMLEGFYWRTNFELVPGYILHDYLA</sequence>
<dbReference type="NCBIfam" id="NF002614">
    <property type="entry name" value="PRK02265.1"/>
    <property type="match status" value="1"/>
</dbReference>
<dbReference type="KEGG" id="pus:CKA81_13060"/>
<organism evidence="1 2">
    <name type="scientific">Pollutimonas thiosulfatoxidans</name>
    <dbReference type="NCBI Taxonomy" id="2028345"/>
    <lineage>
        <taxon>Bacteria</taxon>
        <taxon>Pseudomonadati</taxon>
        <taxon>Pseudomonadota</taxon>
        <taxon>Betaproteobacteria</taxon>
        <taxon>Burkholderiales</taxon>
        <taxon>Alcaligenaceae</taxon>
        <taxon>Pollutimonas</taxon>
    </lineage>
</organism>
<evidence type="ECO:0000313" key="2">
    <source>
        <dbReference type="Proteomes" id="UP000283474"/>
    </source>
</evidence>
<name>A0A410GEE1_9BURK</name>
<protein>
    <submittedName>
        <fullName evidence="1">Acetoacetate decarboxylase</fullName>
    </submittedName>
</protein>
<dbReference type="Gene3D" id="2.40.400.10">
    <property type="entry name" value="Acetoacetate decarboxylase-like"/>
    <property type="match status" value="1"/>
</dbReference>
<dbReference type="InterPro" id="IPR010451">
    <property type="entry name" value="Acetoacetate_decarboxylase"/>
</dbReference>
<dbReference type="SUPFAM" id="SSF160104">
    <property type="entry name" value="Acetoacetate decarboxylase-like"/>
    <property type="match status" value="1"/>
</dbReference>